<sequence length="601" mass="67137">MKQAGRLFDCISVQADRPLPDLLNAKSSGQWQAYTTEAVHRKVYELAAALLRMGIGGGGGNVEQRDKIAIISPGRPEWIITDLAVQLTGAILVPLYPNTGEREIAQILSETEAKCVFTGDCALTDVILSIKGQTPSVQSVFCFNDDSKGTFWETLLQDISPIERNRINQIAAGIHTDDICTIIYTSGTMGSPKGVMLSHGNIMSNITSAFPVLDQIPRPQNRALSFLPLNHIFEKMVMYIYLFNGFSVYFAENMESIGANMRETGPNVFTAVPRLLEKVFERILAEGQKLRGIKAKIFNWSVHLASKYEISGNSPWYKFQQYFADRLVYSKWRKAVGGNIQAIVVGSSACPVRLERIFTAAGIVIMEGYGLTETSPVIAVNHYFSSGRKFGTVGQLLDDVQVTIADDGEILCKGPNVFKGYYRNEELTREVMQDSWFHTGDIGSRDEQGFLRITDRKKEIFKTSGGKYVAPMPIENRMKESLYIEQMMVLGAGKKFVAALIVPAFGQLGKWCSDRNLPCSTPAEMVHQPEVVAMIQSVIDHYNREFNHVEQVKKFVLLPTEWTIESGELTPTSKMKRRIILDKYAKEIDSIYESDGTVPEL</sequence>
<comment type="caution">
    <text evidence="4">The sequence shown here is derived from an EMBL/GenBank/DDBJ whole genome shotgun (WGS) entry which is preliminary data.</text>
</comment>
<proteinExistence type="predicted"/>
<name>A0ABP8MIJ7_9BACT</name>
<dbReference type="CDD" id="cd05907">
    <property type="entry name" value="VL_LC_FACS_like"/>
    <property type="match status" value="1"/>
</dbReference>
<reference evidence="5" key="1">
    <citation type="journal article" date="2019" name="Int. J. Syst. Evol. Microbiol.">
        <title>The Global Catalogue of Microorganisms (GCM) 10K type strain sequencing project: providing services to taxonomists for standard genome sequencing and annotation.</title>
        <authorList>
            <consortium name="The Broad Institute Genomics Platform"/>
            <consortium name="The Broad Institute Genome Sequencing Center for Infectious Disease"/>
            <person name="Wu L."/>
            <person name="Ma J."/>
        </authorList>
    </citation>
    <scope>NUCLEOTIDE SEQUENCE [LARGE SCALE GENOMIC DNA]</scope>
    <source>
        <strain evidence="5">JCM 31921</strain>
    </source>
</reference>
<evidence type="ECO:0000313" key="4">
    <source>
        <dbReference type="EMBL" id="GAA4450044.1"/>
    </source>
</evidence>
<dbReference type="PANTHER" id="PTHR43272:SF33">
    <property type="entry name" value="AMP-BINDING DOMAIN-CONTAINING PROTEIN-RELATED"/>
    <property type="match status" value="1"/>
</dbReference>
<evidence type="ECO:0000313" key="5">
    <source>
        <dbReference type="Proteomes" id="UP001501410"/>
    </source>
</evidence>
<dbReference type="InterPro" id="IPR000873">
    <property type="entry name" value="AMP-dep_synth/lig_dom"/>
</dbReference>
<dbReference type="Pfam" id="PF23562">
    <property type="entry name" value="AMP-binding_C_3"/>
    <property type="match status" value="1"/>
</dbReference>
<evidence type="ECO:0000256" key="1">
    <source>
        <dbReference type="ARBA" id="ARBA00022741"/>
    </source>
</evidence>
<dbReference type="SUPFAM" id="SSF56801">
    <property type="entry name" value="Acetyl-CoA synthetase-like"/>
    <property type="match status" value="1"/>
</dbReference>
<dbReference type="InterPro" id="IPR042099">
    <property type="entry name" value="ANL_N_sf"/>
</dbReference>
<dbReference type="Pfam" id="PF00501">
    <property type="entry name" value="AMP-binding"/>
    <property type="match status" value="1"/>
</dbReference>
<dbReference type="PANTHER" id="PTHR43272">
    <property type="entry name" value="LONG-CHAIN-FATTY-ACID--COA LIGASE"/>
    <property type="match status" value="1"/>
</dbReference>
<dbReference type="RefSeq" id="WP_344822405.1">
    <property type="nucleotide sequence ID" value="NZ_BAABEZ010000002.1"/>
</dbReference>
<dbReference type="Proteomes" id="UP001501410">
    <property type="component" value="Unassembled WGS sequence"/>
</dbReference>
<feature type="domain" description="AMP-dependent synthetase/ligase" evidence="3">
    <location>
        <begin position="29"/>
        <end position="422"/>
    </location>
</feature>
<accession>A0ABP8MIJ7</accession>
<evidence type="ECO:0000256" key="2">
    <source>
        <dbReference type="ARBA" id="ARBA00022840"/>
    </source>
</evidence>
<dbReference type="GO" id="GO:0016874">
    <property type="term" value="F:ligase activity"/>
    <property type="evidence" value="ECO:0007669"/>
    <property type="project" value="UniProtKB-KW"/>
</dbReference>
<protein>
    <submittedName>
        <fullName evidence="4">Long-chain fatty acid--CoA ligase</fullName>
    </submittedName>
</protein>
<dbReference type="Gene3D" id="3.40.50.12780">
    <property type="entry name" value="N-terminal domain of ligase-like"/>
    <property type="match status" value="1"/>
</dbReference>
<evidence type="ECO:0000259" key="3">
    <source>
        <dbReference type="Pfam" id="PF00501"/>
    </source>
</evidence>
<organism evidence="4 5">
    <name type="scientific">Rurimicrobium arvi</name>
    <dbReference type="NCBI Taxonomy" id="2049916"/>
    <lineage>
        <taxon>Bacteria</taxon>
        <taxon>Pseudomonadati</taxon>
        <taxon>Bacteroidota</taxon>
        <taxon>Chitinophagia</taxon>
        <taxon>Chitinophagales</taxon>
        <taxon>Chitinophagaceae</taxon>
        <taxon>Rurimicrobium</taxon>
    </lineage>
</organism>
<keyword evidence="1" id="KW-0547">Nucleotide-binding</keyword>
<keyword evidence="4" id="KW-0436">Ligase</keyword>
<gene>
    <name evidence="4" type="ORF">GCM10023092_05300</name>
</gene>
<keyword evidence="2" id="KW-0067">ATP-binding</keyword>
<keyword evidence="5" id="KW-1185">Reference proteome</keyword>
<dbReference type="EMBL" id="BAABEZ010000002">
    <property type="protein sequence ID" value="GAA4450044.1"/>
    <property type="molecule type" value="Genomic_DNA"/>
</dbReference>